<dbReference type="InterPro" id="IPR026699">
    <property type="entry name" value="Exosome_RNA_bind1/RRP40/RRP4"/>
</dbReference>
<dbReference type="PhylomeDB" id="A0A0G4GNU1"/>
<dbReference type="STRING" id="1169540.A0A0G4GNU1"/>
<dbReference type="OrthoDB" id="1650at2759"/>
<dbReference type="SUPFAM" id="SSF50249">
    <property type="entry name" value="Nucleic acid-binding proteins"/>
    <property type="match status" value="1"/>
</dbReference>
<organism evidence="11 12">
    <name type="scientific">Vitrella brassicaformis (strain CCMP3155)</name>
    <dbReference type="NCBI Taxonomy" id="1169540"/>
    <lineage>
        <taxon>Eukaryota</taxon>
        <taxon>Sar</taxon>
        <taxon>Alveolata</taxon>
        <taxon>Colpodellida</taxon>
        <taxon>Vitrellaceae</taxon>
        <taxon>Vitrella</taxon>
    </lineage>
</organism>
<evidence type="ECO:0000259" key="8">
    <source>
        <dbReference type="Pfam" id="PF14382"/>
    </source>
</evidence>
<evidence type="ECO:0000256" key="2">
    <source>
        <dbReference type="ARBA" id="ARBA00009155"/>
    </source>
</evidence>
<comment type="subcellular location">
    <subcellularLocation>
        <location evidence="1">Nucleus</location>
    </subcellularLocation>
</comment>
<dbReference type="GO" id="GO:0000176">
    <property type="term" value="C:nuclear exosome (RNase complex)"/>
    <property type="evidence" value="ECO:0007669"/>
    <property type="project" value="TreeGrafter"/>
</dbReference>
<dbReference type="GO" id="GO:0071035">
    <property type="term" value="P:nuclear polyadenylation-dependent rRNA catabolic process"/>
    <property type="evidence" value="ECO:0007669"/>
    <property type="project" value="TreeGrafter"/>
</dbReference>
<accession>A0A0G4GNU1</accession>
<evidence type="ECO:0000256" key="3">
    <source>
        <dbReference type="ARBA" id="ARBA00022552"/>
    </source>
</evidence>
<evidence type="ECO:0000256" key="5">
    <source>
        <dbReference type="ARBA" id="ARBA00022884"/>
    </source>
</evidence>
<dbReference type="CDD" id="cd22525">
    <property type="entry name" value="KH-I_Rrp4_eukar"/>
    <property type="match status" value="1"/>
</dbReference>
<keyword evidence="6" id="KW-0539">Nucleus</keyword>
<comment type="similarity">
    <text evidence="2">Belongs to the RRP4 family.</text>
</comment>
<dbReference type="VEuPathDB" id="CryptoDB:Vbra_2283"/>
<evidence type="ECO:0000256" key="6">
    <source>
        <dbReference type="ARBA" id="ARBA00023242"/>
    </source>
</evidence>
<dbReference type="GO" id="GO:0000467">
    <property type="term" value="P:exonucleolytic trimming to generate mature 3'-end of 5.8S rRNA from tricistronic rRNA transcript (SSU-rRNA, 5.8S rRNA, LSU-rRNA)"/>
    <property type="evidence" value="ECO:0007669"/>
    <property type="project" value="TreeGrafter"/>
</dbReference>
<evidence type="ECO:0000313" key="11">
    <source>
        <dbReference type="EMBL" id="CEM31839.1"/>
    </source>
</evidence>
<evidence type="ECO:0000256" key="7">
    <source>
        <dbReference type="SAM" id="MobiDB-lite"/>
    </source>
</evidence>
<dbReference type="CDD" id="cd05789">
    <property type="entry name" value="S1_Rrp4"/>
    <property type="match status" value="1"/>
</dbReference>
<name>A0A0G4GNU1_VITBC</name>
<feature type="domain" description="Exosome complex component N-terminal" evidence="8">
    <location>
        <begin position="26"/>
        <end position="63"/>
    </location>
</feature>
<gene>
    <name evidence="11" type="ORF">Vbra_2283</name>
</gene>
<keyword evidence="12" id="KW-1185">Reference proteome</keyword>
<dbReference type="InterPro" id="IPR004088">
    <property type="entry name" value="KH_dom_type_1"/>
</dbReference>
<evidence type="ECO:0000313" key="12">
    <source>
        <dbReference type="Proteomes" id="UP000041254"/>
    </source>
</evidence>
<dbReference type="AlphaFoldDB" id="A0A0G4GNU1"/>
<feature type="compositionally biased region" description="Low complexity" evidence="7">
    <location>
        <begin position="8"/>
        <end position="22"/>
    </location>
</feature>
<dbReference type="InterPro" id="IPR012340">
    <property type="entry name" value="NA-bd_OB-fold"/>
</dbReference>
<sequence length="296" mass="32556">MNVSILTPSGPSPLDSSGGISSQQQLVMPGQVIPTHSGYMRGHGTTEENGQLIATVCGLVEQVSALIYVRPLRSRYVGEVGDVIVGRVDEIGNGRWYVEVCSSQRAQLHLAAINLPGSVQRRRTEEDEKEMRRFLAEGDILSTEVQRVQSDGLILLHTRSAKYGKLENGCLVQVPPQLVRRQASHMVNLPCEPPVGVVLGNNGYIWVGLPQRESARDTINYALGEVTYQAVSPPQRQAICRVRNCIAALSAHYLQLTPQSIMDVYSASVRGKLEVSSLTNPEVVRDLIREYIKTKT</sequence>
<dbReference type="InterPro" id="IPR048565">
    <property type="entry name" value="S1_RRP4"/>
</dbReference>
<feature type="region of interest" description="Disordered" evidence="7">
    <location>
        <begin position="1"/>
        <end position="22"/>
    </location>
</feature>
<dbReference type="FunCoup" id="A0A0G4GNU1">
    <property type="interactions" value="519"/>
</dbReference>
<dbReference type="GO" id="GO:0003723">
    <property type="term" value="F:RNA binding"/>
    <property type="evidence" value="ECO:0007669"/>
    <property type="project" value="UniProtKB-KW"/>
</dbReference>
<evidence type="ECO:0000256" key="4">
    <source>
        <dbReference type="ARBA" id="ARBA00022835"/>
    </source>
</evidence>
<dbReference type="SUPFAM" id="SSF54791">
    <property type="entry name" value="Eukaryotic type KH-domain (KH-domain type I)"/>
    <property type="match status" value="1"/>
</dbReference>
<dbReference type="Pfam" id="PF15985">
    <property type="entry name" value="KH_6"/>
    <property type="match status" value="1"/>
</dbReference>
<dbReference type="GO" id="GO:0071051">
    <property type="term" value="P:poly(A)-dependent snoRNA 3'-end processing"/>
    <property type="evidence" value="ECO:0007669"/>
    <property type="project" value="TreeGrafter"/>
</dbReference>
<dbReference type="Proteomes" id="UP000041254">
    <property type="component" value="Unassembled WGS sequence"/>
</dbReference>
<dbReference type="InParanoid" id="A0A0G4GNU1"/>
<dbReference type="Pfam" id="PF14382">
    <property type="entry name" value="ECR1_N"/>
    <property type="match status" value="1"/>
</dbReference>
<dbReference type="PANTHER" id="PTHR21321:SF4">
    <property type="entry name" value="EXOSOME COMPLEX COMPONENT RRP4"/>
    <property type="match status" value="1"/>
</dbReference>
<dbReference type="EMBL" id="CDMY01000738">
    <property type="protein sequence ID" value="CEM31839.1"/>
    <property type="molecule type" value="Genomic_DNA"/>
</dbReference>
<dbReference type="InterPro" id="IPR025721">
    <property type="entry name" value="Exosome_cplx_N_dom"/>
</dbReference>
<feature type="domain" description="K Homology" evidence="9">
    <location>
        <begin position="169"/>
        <end position="209"/>
    </location>
</feature>
<dbReference type="OMA" id="GVNGFIW"/>
<dbReference type="GO" id="GO:0000177">
    <property type="term" value="C:cytoplasmic exosome (RNase complex)"/>
    <property type="evidence" value="ECO:0007669"/>
    <property type="project" value="TreeGrafter"/>
</dbReference>
<dbReference type="Gene3D" id="2.40.50.100">
    <property type="match status" value="1"/>
</dbReference>
<protein>
    <submittedName>
        <fullName evidence="11">Uncharacterized protein</fullName>
    </submittedName>
</protein>
<dbReference type="GO" id="GO:0034475">
    <property type="term" value="P:U4 snRNA 3'-end processing"/>
    <property type="evidence" value="ECO:0007669"/>
    <property type="project" value="TreeGrafter"/>
</dbReference>
<dbReference type="SUPFAM" id="SSF110324">
    <property type="entry name" value="Ribosomal L27 protein-like"/>
    <property type="match status" value="1"/>
</dbReference>
<dbReference type="InterPro" id="IPR036612">
    <property type="entry name" value="KH_dom_type_1_sf"/>
</dbReference>
<dbReference type="Gene3D" id="2.40.50.140">
    <property type="entry name" value="Nucleic acid-binding proteins"/>
    <property type="match status" value="1"/>
</dbReference>
<reference evidence="11 12" key="1">
    <citation type="submission" date="2014-11" db="EMBL/GenBank/DDBJ databases">
        <authorList>
            <person name="Zhu J."/>
            <person name="Qi W."/>
            <person name="Song R."/>
        </authorList>
    </citation>
    <scope>NUCLEOTIDE SEQUENCE [LARGE SCALE GENOMIC DNA]</scope>
</reference>
<keyword evidence="4" id="KW-0271">Exosome</keyword>
<feature type="domain" description="RRP4 S1" evidence="10">
    <location>
        <begin position="75"/>
        <end position="147"/>
    </location>
</feature>
<keyword evidence="3" id="KW-0698">rRNA processing</keyword>
<proteinExistence type="inferred from homology"/>
<dbReference type="GO" id="GO:0071034">
    <property type="term" value="P:CUT catabolic process"/>
    <property type="evidence" value="ECO:0007669"/>
    <property type="project" value="TreeGrafter"/>
</dbReference>
<keyword evidence="5" id="KW-0694">RNA-binding</keyword>
<dbReference type="FunFam" id="2.40.50.140:FF:000038">
    <property type="entry name" value="Exosome complex component RRP4"/>
    <property type="match status" value="1"/>
</dbReference>
<dbReference type="GO" id="GO:0071038">
    <property type="term" value="P:TRAMP-dependent tRNA surveillance pathway"/>
    <property type="evidence" value="ECO:0007669"/>
    <property type="project" value="TreeGrafter"/>
</dbReference>
<dbReference type="PANTHER" id="PTHR21321">
    <property type="entry name" value="PNAS-3 RELATED"/>
    <property type="match status" value="1"/>
</dbReference>
<evidence type="ECO:0000259" key="10">
    <source>
        <dbReference type="Pfam" id="PF21266"/>
    </source>
</evidence>
<dbReference type="Pfam" id="PF21266">
    <property type="entry name" value="S1_RRP4"/>
    <property type="match status" value="1"/>
</dbReference>
<evidence type="ECO:0000259" key="9">
    <source>
        <dbReference type="Pfam" id="PF15985"/>
    </source>
</evidence>
<evidence type="ECO:0000256" key="1">
    <source>
        <dbReference type="ARBA" id="ARBA00004123"/>
    </source>
</evidence>